<dbReference type="HOGENOM" id="CLU_1120680_0_0_1"/>
<accession>A0A0C2ZBL4</accession>
<dbReference type="OrthoDB" id="2674865at2759"/>
<keyword evidence="3" id="KW-1185">Reference proteome</keyword>
<evidence type="ECO:0000256" key="1">
    <source>
        <dbReference type="SAM" id="MobiDB-lite"/>
    </source>
</evidence>
<dbReference type="AlphaFoldDB" id="A0A0C2ZBL4"/>
<reference evidence="3" key="2">
    <citation type="submission" date="2015-01" db="EMBL/GenBank/DDBJ databases">
        <title>Evolutionary Origins and Diversification of the Mycorrhizal Mutualists.</title>
        <authorList>
            <consortium name="DOE Joint Genome Institute"/>
            <consortium name="Mycorrhizal Genomics Consortium"/>
            <person name="Kohler A."/>
            <person name="Kuo A."/>
            <person name="Nagy L.G."/>
            <person name="Floudas D."/>
            <person name="Copeland A."/>
            <person name="Barry K.W."/>
            <person name="Cichocki N."/>
            <person name="Veneault-Fourrey C."/>
            <person name="LaButti K."/>
            <person name="Lindquist E.A."/>
            <person name="Lipzen A."/>
            <person name="Lundell T."/>
            <person name="Morin E."/>
            <person name="Murat C."/>
            <person name="Riley R."/>
            <person name="Ohm R."/>
            <person name="Sun H."/>
            <person name="Tunlid A."/>
            <person name="Henrissat B."/>
            <person name="Grigoriev I.V."/>
            <person name="Hibbett D.S."/>
            <person name="Martin F."/>
        </authorList>
    </citation>
    <scope>NUCLEOTIDE SEQUENCE [LARGE SCALE GENOMIC DNA]</scope>
    <source>
        <strain evidence="3">Foug A</strain>
    </source>
</reference>
<dbReference type="Proteomes" id="UP000053989">
    <property type="component" value="Unassembled WGS sequence"/>
</dbReference>
<feature type="region of interest" description="Disordered" evidence="1">
    <location>
        <begin position="76"/>
        <end position="114"/>
    </location>
</feature>
<organism evidence="2 3">
    <name type="scientific">Scleroderma citrinum Foug A</name>
    <dbReference type="NCBI Taxonomy" id="1036808"/>
    <lineage>
        <taxon>Eukaryota</taxon>
        <taxon>Fungi</taxon>
        <taxon>Dikarya</taxon>
        <taxon>Basidiomycota</taxon>
        <taxon>Agaricomycotina</taxon>
        <taxon>Agaricomycetes</taxon>
        <taxon>Agaricomycetidae</taxon>
        <taxon>Boletales</taxon>
        <taxon>Sclerodermatineae</taxon>
        <taxon>Sclerodermataceae</taxon>
        <taxon>Scleroderma</taxon>
    </lineage>
</organism>
<dbReference type="EMBL" id="KN822439">
    <property type="protein sequence ID" value="KIM50427.1"/>
    <property type="molecule type" value="Genomic_DNA"/>
</dbReference>
<evidence type="ECO:0000313" key="3">
    <source>
        <dbReference type="Proteomes" id="UP000053989"/>
    </source>
</evidence>
<proteinExistence type="predicted"/>
<sequence>MLGIFHHIREFLLSALKRYPPGRLLQYLLALCRAVFSRRKSKCSDRDSSHEFVPKTLTLAEGKESLSEGGIAMAPMAHGISGSTTPKQAEEGSAADANKSSSTKNDHPPELEVITSEPPLKKGLHYMWTKGPSLFNMVSLLDHPGLIQRSLAHTQIKKDGVYSTDAKKWGEFCKTYASDTIQVNLLATVLLAANMSFLGIPPINDNGLSYLPQRFSYLSLLAALASIVMGSAVRSPRLFVSNSQSHYW</sequence>
<gene>
    <name evidence="2" type="ORF">SCLCIDRAFT_1225352</name>
</gene>
<evidence type="ECO:0000313" key="2">
    <source>
        <dbReference type="EMBL" id="KIM50427.1"/>
    </source>
</evidence>
<dbReference type="InParanoid" id="A0A0C2ZBL4"/>
<protein>
    <submittedName>
        <fullName evidence="2">Uncharacterized protein</fullName>
    </submittedName>
</protein>
<name>A0A0C2ZBL4_9AGAM</name>
<reference evidence="2 3" key="1">
    <citation type="submission" date="2014-04" db="EMBL/GenBank/DDBJ databases">
        <authorList>
            <consortium name="DOE Joint Genome Institute"/>
            <person name="Kuo A."/>
            <person name="Kohler A."/>
            <person name="Nagy L.G."/>
            <person name="Floudas D."/>
            <person name="Copeland A."/>
            <person name="Barry K.W."/>
            <person name="Cichocki N."/>
            <person name="Veneault-Fourrey C."/>
            <person name="LaButti K."/>
            <person name="Lindquist E.A."/>
            <person name="Lipzen A."/>
            <person name="Lundell T."/>
            <person name="Morin E."/>
            <person name="Murat C."/>
            <person name="Sun H."/>
            <person name="Tunlid A."/>
            <person name="Henrissat B."/>
            <person name="Grigoriev I.V."/>
            <person name="Hibbett D.S."/>
            <person name="Martin F."/>
            <person name="Nordberg H.P."/>
            <person name="Cantor M.N."/>
            <person name="Hua S.X."/>
        </authorList>
    </citation>
    <scope>NUCLEOTIDE SEQUENCE [LARGE SCALE GENOMIC DNA]</scope>
    <source>
        <strain evidence="2 3">Foug A</strain>
    </source>
</reference>